<evidence type="ECO:0000256" key="1">
    <source>
        <dbReference type="SAM" id="Phobius"/>
    </source>
</evidence>
<dbReference type="Proteomes" id="UP000597617">
    <property type="component" value="Unassembled WGS sequence"/>
</dbReference>
<feature type="transmembrane region" description="Helical" evidence="1">
    <location>
        <begin position="119"/>
        <end position="138"/>
    </location>
</feature>
<feature type="transmembrane region" description="Helical" evidence="1">
    <location>
        <begin position="259"/>
        <end position="281"/>
    </location>
</feature>
<evidence type="ECO:0000313" key="4">
    <source>
        <dbReference type="Proteomes" id="UP000597617"/>
    </source>
</evidence>
<feature type="chain" id="PRO_5046737229" description="Glycosyltransferase RgtA/B/C/D-like domain-containing protein" evidence="2">
    <location>
        <begin position="31"/>
        <end position="481"/>
    </location>
</feature>
<feature type="signal peptide" evidence="2">
    <location>
        <begin position="1"/>
        <end position="30"/>
    </location>
</feature>
<gene>
    <name evidence="3" type="ORF">I2I05_03500</name>
</gene>
<evidence type="ECO:0008006" key="5">
    <source>
        <dbReference type="Google" id="ProtNLM"/>
    </source>
</evidence>
<dbReference type="EMBL" id="JADQDQ010000001">
    <property type="protein sequence ID" value="MBF9236453.1"/>
    <property type="molecule type" value="Genomic_DNA"/>
</dbReference>
<keyword evidence="1" id="KW-0472">Membrane</keyword>
<sequence length="481" mass="53269">MRTIIFPRGVYYAAVAVLVALLLSTLPQRAAHFDDAWGAELAYWVVKDGHARSELFRGIGDGSEQHAYVFHKAFIYVEAGLMSVFGFGLYTVKMVGLLFSLVGMGLLLRYFRGQAEASWLAVFLYLGCGALVSAAFIGRPEPLAMSAGLASFMLLRAARGRPGFLALAGLLGGLAGLAHLHALIYLMAGGLWLLLQRTRLPGVLAFGAAGTVTMALYPLDAVLNHELPVLLSQFSNAAVTQANQDGWAKLAMLLKYQAVYFHSEGEAVLTVLLLALVALTWRRGAGRLTGPQQYLLLLVLSFWIICARATGYYFLLLMPFFIIVVVELALGAWPRLAPWRRVALQVLLVVYPVGAGVRAHYLWRTKQETPWPATENAQLARYMPKRGTVAVVPLDFFFNEVGNYRLRGLTGYAMRNTRHYHDTLSVHGFFALVARDSAEYVVTDHSYNQGFRVPPTAPSRIGAYERVFQNPWHSVYRRVAH</sequence>
<feature type="transmembrane region" description="Helical" evidence="1">
    <location>
        <begin position="288"/>
        <end position="305"/>
    </location>
</feature>
<proteinExistence type="predicted"/>
<feature type="transmembrane region" description="Helical" evidence="1">
    <location>
        <begin position="164"/>
        <end position="188"/>
    </location>
</feature>
<protein>
    <recommendedName>
        <fullName evidence="5">Glycosyltransferase RgtA/B/C/D-like domain-containing protein</fullName>
    </recommendedName>
</protein>
<name>A0ABS0IER5_9BACT</name>
<keyword evidence="2" id="KW-0732">Signal</keyword>
<comment type="caution">
    <text evidence="3">The sequence shown here is derived from an EMBL/GenBank/DDBJ whole genome shotgun (WGS) entry which is preliminary data.</text>
</comment>
<keyword evidence="4" id="KW-1185">Reference proteome</keyword>
<reference evidence="3 4" key="1">
    <citation type="submission" date="2020-11" db="EMBL/GenBank/DDBJ databases">
        <authorList>
            <person name="Kim M.K."/>
        </authorList>
    </citation>
    <scope>NUCLEOTIDE SEQUENCE [LARGE SCALE GENOMIC DNA]</scope>
    <source>
        <strain evidence="3 4">BT683</strain>
    </source>
</reference>
<evidence type="ECO:0000313" key="3">
    <source>
        <dbReference type="EMBL" id="MBF9236453.1"/>
    </source>
</evidence>
<keyword evidence="1" id="KW-0812">Transmembrane</keyword>
<accession>A0ABS0IER5</accession>
<organism evidence="3 4">
    <name type="scientific">Hymenobacter jeongseonensis</name>
    <dbReference type="NCBI Taxonomy" id="2791027"/>
    <lineage>
        <taxon>Bacteria</taxon>
        <taxon>Pseudomonadati</taxon>
        <taxon>Bacteroidota</taxon>
        <taxon>Cytophagia</taxon>
        <taxon>Cytophagales</taxon>
        <taxon>Hymenobacteraceae</taxon>
        <taxon>Hymenobacter</taxon>
    </lineage>
</organism>
<evidence type="ECO:0000256" key="2">
    <source>
        <dbReference type="SAM" id="SignalP"/>
    </source>
</evidence>
<feature type="transmembrane region" description="Helical" evidence="1">
    <location>
        <begin position="200"/>
        <end position="219"/>
    </location>
</feature>
<feature type="transmembrane region" description="Helical" evidence="1">
    <location>
        <begin position="87"/>
        <end position="107"/>
    </location>
</feature>
<dbReference type="RefSeq" id="WP_196280794.1">
    <property type="nucleotide sequence ID" value="NZ_JADQDQ010000001.1"/>
</dbReference>
<keyword evidence="1" id="KW-1133">Transmembrane helix</keyword>